<dbReference type="Gramene" id="TraesWEE_scaffold_184616_01G000100.1">
    <property type="protein sequence ID" value="TraesWEE_scaffold_184616_01G000100.1"/>
    <property type="gene ID" value="TraesWEE_scaffold_184616_01G000100"/>
</dbReference>
<accession>A0A3B6HVQ2</accession>
<sequence length="115" mass="13138">MVGAVLGTDLCPNNLCQFYSWCYAFLPHGERYFTMGLAAVCWAIWNCRNRATFKHKRMSSPFEIVFTACVHLNYWAGLLKGAEWEELEHGALSLKDTAKRMMRLCATSHVEGDLE</sequence>
<dbReference type="OrthoDB" id="695518at2759"/>
<name>A0A3B6HVQ2_WHEAT</name>
<reference evidence="1" key="2">
    <citation type="submission" date="2018-10" db="UniProtKB">
        <authorList>
            <consortium name="EnsemblPlants"/>
        </authorList>
    </citation>
    <scope>IDENTIFICATION</scope>
</reference>
<keyword evidence="2" id="KW-1185">Reference proteome</keyword>
<dbReference type="Gramene" id="TraesCS4A03G0285300.1">
    <property type="protein sequence ID" value="TraesCS4A03G0285300.1.CDS1"/>
    <property type="gene ID" value="TraesCS4A03G0285300"/>
</dbReference>
<reference evidence="1" key="1">
    <citation type="submission" date="2018-08" db="EMBL/GenBank/DDBJ databases">
        <authorList>
            <person name="Rossello M."/>
        </authorList>
    </citation>
    <scope>NUCLEOTIDE SEQUENCE [LARGE SCALE GENOMIC DNA]</scope>
    <source>
        <strain evidence="1">cv. Chinese Spring</strain>
    </source>
</reference>
<protein>
    <submittedName>
        <fullName evidence="1">Uncharacterized protein</fullName>
    </submittedName>
</protein>
<dbReference type="EnsemblPlants" id="TraesCS4A02G133000.1">
    <property type="protein sequence ID" value="TraesCS4A02G133000.1.cds1"/>
    <property type="gene ID" value="TraesCS4A02G133000"/>
</dbReference>
<evidence type="ECO:0000313" key="2">
    <source>
        <dbReference type="Proteomes" id="UP000019116"/>
    </source>
</evidence>
<dbReference type="AlphaFoldDB" id="A0A3B6HVQ2"/>
<dbReference type="Gramene" id="TraesMAC4A03G02052570.1">
    <property type="protein sequence ID" value="TraesMAC4A03G02052570.1.CDS1"/>
    <property type="gene ID" value="TraesMAC4A03G02052570"/>
</dbReference>
<proteinExistence type="predicted"/>
<dbReference type="Gramene" id="TraesLAC4A03G02006520.1">
    <property type="protein sequence ID" value="TraesLAC4A03G02006520.1.CDS1"/>
    <property type="gene ID" value="TraesLAC4A03G02006520"/>
</dbReference>
<evidence type="ECO:0000313" key="1">
    <source>
        <dbReference type="EnsemblPlants" id="TraesCS4A02G133000.1.cds1"/>
    </source>
</evidence>
<organism evidence="1">
    <name type="scientific">Triticum aestivum</name>
    <name type="common">Wheat</name>
    <dbReference type="NCBI Taxonomy" id="4565"/>
    <lineage>
        <taxon>Eukaryota</taxon>
        <taxon>Viridiplantae</taxon>
        <taxon>Streptophyta</taxon>
        <taxon>Embryophyta</taxon>
        <taxon>Tracheophyta</taxon>
        <taxon>Spermatophyta</taxon>
        <taxon>Magnoliopsida</taxon>
        <taxon>Liliopsida</taxon>
        <taxon>Poales</taxon>
        <taxon>Poaceae</taxon>
        <taxon>BOP clade</taxon>
        <taxon>Pooideae</taxon>
        <taxon>Triticodae</taxon>
        <taxon>Triticeae</taxon>
        <taxon>Triticinae</taxon>
        <taxon>Triticum</taxon>
    </lineage>
</organism>
<dbReference type="Gramene" id="TraesCS4A02G133000.1">
    <property type="protein sequence ID" value="TraesCS4A02G133000.1.cds1"/>
    <property type="gene ID" value="TraesCS4A02G133000"/>
</dbReference>
<dbReference type="Proteomes" id="UP000019116">
    <property type="component" value="Chromosome 4A"/>
</dbReference>